<keyword evidence="6" id="KW-1015">Disulfide bond</keyword>
<dbReference type="InterPro" id="IPR016191">
    <property type="entry name" value="Ribonuclease/ribotoxin"/>
</dbReference>
<dbReference type="PANTHER" id="PTHR42104:SF1">
    <property type="entry name" value="EXTRACELLULAR GUANYL-SPECIFIC RIBONUCLEASE RNTA (AFU_ORTHOLOGUE AFUA_4G03230)"/>
    <property type="match status" value="1"/>
</dbReference>
<gene>
    <name evidence="11" type="ORF">CMUS01_13769</name>
</gene>
<dbReference type="OrthoDB" id="5425539at2759"/>
<dbReference type="AlphaFoldDB" id="A0A8H6J9G7"/>
<keyword evidence="7" id="KW-0456">Lyase</keyword>
<keyword evidence="3" id="KW-0540">Nuclease</keyword>
<dbReference type="SUPFAM" id="SSF53933">
    <property type="entry name" value="Microbial ribonucleases"/>
    <property type="match status" value="1"/>
</dbReference>
<reference evidence="11" key="1">
    <citation type="journal article" date="2020" name="Phytopathology">
        <title>Genome Sequence Resources of Colletotrichum truncatum, C. plurivorum, C. musicola, and C. sojae: Four Species Pathogenic to Soybean (Glycine max).</title>
        <authorList>
            <person name="Rogerio F."/>
            <person name="Boufleur T.R."/>
            <person name="Ciampi-Guillardi M."/>
            <person name="Sukno S.A."/>
            <person name="Thon M.R."/>
            <person name="Massola Junior N.S."/>
            <person name="Baroncelli R."/>
        </authorList>
    </citation>
    <scope>NUCLEOTIDE SEQUENCE</scope>
    <source>
        <strain evidence="11">LFN0074</strain>
    </source>
</reference>
<dbReference type="EMBL" id="WIGM01000909">
    <property type="protein sequence ID" value="KAF6809034.1"/>
    <property type="molecule type" value="Genomic_DNA"/>
</dbReference>
<name>A0A8H6J9G7_9PEZI</name>
<keyword evidence="4" id="KW-0255">Endonuclease</keyword>
<evidence type="ECO:0000256" key="1">
    <source>
        <dbReference type="ARBA" id="ARBA00009006"/>
    </source>
</evidence>
<dbReference type="Proteomes" id="UP000639643">
    <property type="component" value="Unassembled WGS sequence"/>
</dbReference>
<evidence type="ECO:0000313" key="12">
    <source>
        <dbReference type="Proteomes" id="UP000639643"/>
    </source>
</evidence>
<protein>
    <recommendedName>
        <fullName evidence="2">ribonuclease T1</fullName>
        <ecNumber evidence="2">4.6.1.24</ecNumber>
    </recommendedName>
</protein>
<proteinExistence type="inferred from homology"/>
<evidence type="ECO:0000256" key="10">
    <source>
        <dbReference type="SAM" id="Phobius"/>
    </source>
</evidence>
<feature type="transmembrane region" description="Helical" evidence="10">
    <location>
        <begin position="38"/>
        <end position="60"/>
    </location>
</feature>
<comment type="caution">
    <text evidence="11">The sequence shown here is derived from an EMBL/GenBank/DDBJ whole genome shotgun (WGS) entry which is preliminary data.</text>
</comment>
<evidence type="ECO:0000256" key="9">
    <source>
        <dbReference type="SAM" id="MobiDB-lite"/>
    </source>
</evidence>
<dbReference type="EC" id="4.6.1.24" evidence="2"/>
<keyword evidence="5" id="KW-0378">Hydrolase</keyword>
<evidence type="ECO:0000256" key="4">
    <source>
        <dbReference type="ARBA" id="ARBA00022759"/>
    </source>
</evidence>
<dbReference type="GO" id="GO:0046589">
    <property type="term" value="F:ribonuclease T1 activity"/>
    <property type="evidence" value="ECO:0007669"/>
    <property type="project" value="UniProtKB-EC"/>
</dbReference>
<evidence type="ECO:0000256" key="2">
    <source>
        <dbReference type="ARBA" id="ARBA00012549"/>
    </source>
</evidence>
<comment type="similarity">
    <text evidence="1">Belongs to the ribonuclease N1/T1 family.</text>
</comment>
<dbReference type="Pfam" id="PF00545">
    <property type="entry name" value="Ribonuclease"/>
    <property type="match status" value="1"/>
</dbReference>
<sequence>MRQPRACDVLIDDGVLILWGGFKRFSHFLVSTLQCHTVLRVSIFPVFASLLVVLGAAGAYPTDIHSREPSNAPIDVGTQSRILVTESPKEGDHCQTQPLGRPDSSASFKCEKKKYTGREICLAAQKGVNLYRMGETRGRKEYPQRFINDGRKFADGCPEDCNLSEYPLKKKTPYDGGPLNKTQGDERVIYYYQDGDTGYDGNPRVIYCGIMTHEGAGKGLLLYIVSTAESAYIWAGIIGVDGGFLLFGITTVQV</sequence>
<evidence type="ECO:0000256" key="7">
    <source>
        <dbReference type="ARBA" id="ARBA00023239"/>
    </source>
</evidence>
<keyword evidence="10" id="KW-0472">Membrane</keyword>
<dbReference type="GO" id="GO:0003723">
    <property type="term" value="F:RNA binding"/>
    <property type="evidence" value="ECO:0007669"/>
    <property type="project" value="InterPro"/>
</dbReference>
<evidence type="ECO:0000256" key="8">
    <source>
        <dbReference type="ARBA" id="ARBA00034015"/>
    </source>
</evidence>
<keyword evidence="10" id="KW-1133">Transmembrane helix</keyword>
<feature type="region of interest" description="Disordered" evidence="9">
    <location>
        <begin position="87"/>
        <end position="106"/>
    </location>
</feature>
<evidence type="ECO:0000313" key="11">
    <source>
        <dbReference type="EMBL" id="KAF6809034.1"/>
    </source>
</evidence>
<evidence type="ECO:0000256" key="6">
    <source>
        <dbReference type="ARBA" id="ARBA00023157"/>
    </source>
</evidence>
<dbReference type="PANTHER" id="PTHR42104">
    <property type="entry name" value="EXTRACELLULAR GUANYL-SPECIFIC RIBONUCLEASE RNTA (AFU_ORTHOLOGUE AFUA_4G03230)"/>
    <property type="match status" value="1"/>
</dbReference>
<dbReference type="InterPro" id="IPR000026">
    <property type="entry name" value="N1-like"/>
</dbReference>
<organism evidence="11 12">
    <name type="scientific">Colletotrichum musicola</name>
    <dbReference type="NCBI Taxonomy" id="2175873"/>
    <lineage>
        <taxon>Eukaryota</taxon>
        <taxon>Fungi</taxon>
        <taxon>Dikarya</taxon>
        <taxon>Ascomycota</taxon>
        <taxon>Pezizomycotina</taxon>
        <taxon>Sordariomycetes</taxon>
        <taxon>Hypocreomycetidae</taxon>
        <taxon>Glomerellales</taxon>
        <taxon>Glomerellaceae</taxon>
        <taxon>Colletotrichum</taxon>
        <taxon>Colletotrichum orchidearum species complex</taxon>
    </lineage>
</organism>
<dbReference type="GO" id="GO:0016787">
    <property type="term" value="F:hydrolase activity"/>
    <property type="evidence" value="ECO:0007669"/>
    <property type="project" value="UniProtKB-KW"/>
</dbReference>
<evidence type="ECO:0000256" key="5">
    <source>
        <dbReference type="ARBA" id="ARBA00022801"/>
    </source>
</evidence>
<keyword evidence="10" id="KW-0812">Transmembrane</keyword>
<accession>A0A8H6J9G7</accession>
<evidence type="ECO:0000256" key="3">
    <source>
        <dbReference type="ARBA" id="ARBA00022722"/>
    </source>
</evidence>
<comment type="catalytic activity">
    <reaction evidence="8">
        <text>[RNA] containing guanosine + H2O = an [RNA fragment]-3'-guanosine-3'-phosphate + a 5'-hydroxy-ribonucleotide-3'-[RNA fragment].</text>
        <dbReference type="EC" id="4.6.1.24"/>
    </reaction>
</comment>
<dbReference type="Gene3D" id="3.10.450.30">
    <property type="entry name" value="Microbial ribonucleases"/>
    <property type="match status" value="1"/>
</dbReference>
<keyword evidence="12" id="KW-1185">Reference proteome</keyword>